<dbReference type="InterPro" id="IPR013324">
    <property type="entry name" value="RNA_pol_sigma_r3/r4-like"/>
</dbReference>
<dbReference type="Pfam" id="PF04542">
    <property type="entry name" value="Sigma70_r2"/>
    <property type="match status" value="1"/>
</dbReference>
<name>A0ABS7Z8U4_9SPHI</name>
<feature type="domain" description="RNA polymerase sigma factor 70 region 4 type 2" evidence="6">
    <location>
        <begin position="117"/>
        <end position="161"/>
    </location>
</feature>
<evidence type="ECO:0000313" key="7">
    <source>
        <dbReference type="EMBL" id="MCA5006575.1"/>
    </source>
</evidence>
<dbReference type="Gene3D" id="1.10.10.10">
    <property type="entry name" value="Winged helix-like DNA-binding domain superfamily/Winged helix DNA-binding domain"/>
    <property type="match status" value="1"/>
</dbReference>
<dbReference type="SUPFAM" id="SSF88946">
    <property type="entry name" value="Sigma2 domain of RNA polymerase sigma factors"/>
    <property type="match status" value="1"/>
</dbReference>
<dbReference type="Pfam" id="PF08281">
    <property type="entry name" value="Sigma70_r4_2"/>
    <property type="match status" value="1"/>
</dbReference>
<dbReference type="RefSeq" id="WP_225554933.1">
    <property type="nucleotide sequence ID" value="NZ_JADEYP010000038.1"/>
</dbReference>
<dbReference type="InterPro" id="IPR013325">
    <property type="entry name" value="RNA_pol_sigma_r2"/>
</dbReference>
<feature type="domain" description="RNA polymerase sigma-70 region 2" evidence="5">
    <location>
        <begin position="26"/>
        <end position="91"/>
    </location>
</feature>
<accession>A0ABS7Z8U4</accession>
<comment type="caution">
    <text evidence="7">The sequence shown here is derived from an EMBL/GenBank/DDBJ whole genome shotgun (WGS) entry which is preliminary data.</text>
</comment>
<dbReference type="InterPro" id="IPR013249">
    <property type="entry name" value="RNA_pol_sigma70_r4_t2"/>
</dbReference>
<keyword evidence="3" id="KW-0731">Sigma factor</keyword>
<dbReference type="NCBIfam" id="TIGR02937">
    <property type="entry name" value="sigma70-ECF"/>
    <property type="match status" value="1"/>
</dbReference>
<evidence type="ECO:0000256" key="4">
    <source>
        <dbReference type="ARBA" id="ARBA00023163"/>
    </source>
</evidence>
<organism evidence="7 8">
    <name type="scientific">Sphingobacterium bovistauri</name>
    <dbReference type="NCBI Taxonomy" id="2781959"/>
    <lineage>
        <taxon>Bacteria</taxon>
        <taxon>Pseudomonadati</taxon>
        <taxon>Bacteroidota</taxon>
        <taxon>Sphingobacteriia</taxon>
        <taxon>Sphingobacteriales</taxon>
        <taxon>Sphingobacteriaceae</taxon>
        <taxon>Sphingobacterium</taxon>
    </lineage>
</organism>
<gene>
    <name evidence="7" type="ORF">IPZ78_15620</name>
</gene>
<evidence type="ECO:0000256" key="1">
    <source>
        <dbReference type="ARBA" id="ARBA00010641"/>
    </source>
</evidence>
<dbReference type="PANTHER" id="PTHR43133:SF46">
    <property type="entry name" value="RNA POLYMERASE SIGMA-70 FACTOR ECF SUBFAMILY"/>
    <property type="match status" value="1"/>
</dbReference>
<dbReference type="InterPro" id="IPR039425">
    <property type="entry name" value="RNA_pol_sigma-70-like"/>
</dbReference>
<dbReference type="EMBL" id="JADEYP010000038">
    <property type="protein sequence ID" value="MCA5006575.1"/>
    <property type="molecule type" value="Genomic_DNA"/>
</dbReference>
<comment type="similarity">
    <text evidence="1">Belongs to the sigma-70 factor family. ECF subfamily.</text>
</comment>
<evidence type="ECO:0000259" key="5">
    <source>
        <dbReference type="Pfam" id="PF04542"/>
    </source>
</evidence>
<reference evidence="7" key="1">
    <citation type="submission" date="2020-10" db="EMBL/GenBank/DDBJ databases">
        <authorList>
            <person name="Lu T."/>
            <person name="Wang Q."/>
            <person name="Han X."/>
        </authorList>
    </citation>
    <scope>NUCLEOTIDE SEQUENCE</scope>
    <source>
        <strain evidence="7">WQ 366</strain>
    </source>
</reference>
<proteinExistence type="inferred from homology"/>
<dbReference type="PANTHER" id="PTHR43133">
    <property type="entry name" value="RNA POLYMERASE ECF-TYPE SIGMA FACTO"/>
    <property type="match status" value="1"/>
</dbReference>
<dbReference type="InterPro" id="IPR036388">
    <property type="entry name" value="WH-like_DNA-bd_sf"/>
</dbReference>
<protein>
    <submittedName>
        <fullName evidence="7">Sigma-70 family RNA polymerase sigma factor</fullName>
    </submittedName>
</protein>
<dbReference type="InterPro" id="IPR014284">
    <property type="entry name" value="RNA_pol_sigma-70_dom"/>
</dbReference>
<keyword evidence="2" id="KW-0805">Transcription regulation</keyword>
<dbReference type="InterPro" id="IPR007627">
    <property type="entry name" value="RNA_pol_sigma70_r2"/>
</dbReference>
<evidence type="ECO:0000259" key="6">
    <source>
        <dbReference type="Pfam" id="PF08281"/>
    </source>
</evidence>
<dbReference type="Gene3D" id="1.10.1740.10">
    <property type="match status" value="1"/>
</dbReference>
<evidence type="ECO:0000256" key="2">
    <source>
        <dbReference type="ARBA" id="ARBA00023015"/>
    </source>
</evidence>
<evidence type="ECO:0000313" key="8">
    <source>
        <dbReference type="Proteomes" id="UP001165302"/>
    </source>
</evidence>
<keyword evidence="8" id="KW-1185">Reference proteome</keyword>
<dbReference type="SUPFAM" id="SSF88659">
    <property type="entry name" value="Sigma3 and sigma4 domains of RNA polymerase sigma factors"/>
    <property type="match status" value="1"/>
</dbReference>
<sequence length="183" mass="21682">MNHSDQNEFDLLYLLKNGDEEAFSTLYDQYSKTLWRFLEKYNISSLDIEDSIQTTFIKVWENRNTIDPDKSFKNYLITVAKNDIYNRVKRNIIEQKYLSYIVPKVDSIDNTKELNIILLRILDNLPEKRAQVYRMSRLEGYKNEEIARELGISKSTVENHINNSNSIIKKILKNLGFVLVLFF</sequence>
<dbReference type="Proteomes" id="UP001165302">
    <property type="component" value="Unassembled WGS sequence"/>
</dbReference>
<evidence type="ECO:0000256" key="3">
    <source>
        <dbReference type="ARBA" id="ARBA00023082"/>
    </source>
</evidence>
<dbReference type="CDD" id="cd06171">
    <property type="entry name" value="Sigma70_r4"/>
    <property type="match status" value="1"/>
</dbReference>
<keyword evidence="4" id="KW-0804">Transcription</keyword>